<dbReference type="Proteomes" id="UP000681967">
    <property type="component" value="Unassembled WGS sequence"/>
</dbReference>
<name>A0A8S2VRS1_9BILA</name>
<gene>
    <name evidence="1" type="ORF">BYL167_LOCUS31443</name>
    <name evidence="2" type="ORF">BYL167_LOCUS35456</name>
</gene>
<proteinExistence type="predicted"/>
<dbReference type="EMBL" id="CAJOBH010055317">
    <property type="protein sequence ID" value="CAF4398673.1"/>
    <property type="molecule type" value="Genomic_DNA"/>
</dbReference>
<evidence type="ECO:0000313" key="1">
    <source>
        <dbReference type="EMBL" id="CAF4398673.1"/>
    </source>
</evidence>
<sequence length="34" mass="3835">MELINTCHNSPIQDIAFPFGSSELFGTCSYQDIR</sequence>
<dbReference type="AlphaFoldDB" id="A0A8S2VRS1"/>
<organism evidence="1 3">
    <name type="scientific">Rotaria magnacalcarata</name>
    <dbReference type="NCBI Taxonomy" id="392030"/>
    <lineage>
        <taxon>Eukaryota</taxon>
        <taxon>Metazoa</taxon>
        <taxon>Spiralia</taxon>
        <taxon>Gnathifera</taxon>
        <taxon>Rotifera</taxon>
        <taxon>Eurotatoria</taxon>
        <taxon>Bdelloidea</taxon>
        <taxon>Philodinida</taxon>
        <taxon>Philodinidae</taxon>
        <taxon>Rotaria</taxon>
    </lineage>
</organism>
<accession>A0A8S2VRS1</accession>
<evidence type="ECO:0000313" key="2">
    <source>
        <dbReference type="EMBL" id="CAF4488491.1"/>
    </source>
</evidence>
<dbReference type="EMBL" id="CAJOBH010074708">
    <property type="protein sequence ID" value="CAF4488491.1"/>
    <property type="molecule type" value="Genomic_DNA"/>
</dbReference>
<reference evidence="1" key="1">
    <citation type="submission" date="2021-02" db="EMBL/GenBank/DDBJ databases">
        <authorList>
            <person name="Nowell W R."/>
        </authorList>
    </citation>
    <scope>NUCLEOTIDE SEQUENCE</scope>
</reference>
<protein>
    <submittedName>
        <fullName evidence="1">Uncharacterized protein</fullName>
    </submittedName>
</protein>
<evidence type="ECO:0000313" key="3">
    <source>
        <dbReference type="Proteomes" id="UP000681967"/>
    </source>
</evidence>
<feature type="non-terminal residue" evidence="1">
    <location>
        <position position="1"/>
    </location>
</feature>
<comment type="caution">
    <text evidence="1">The sequence shown here is derived from an EMBL/GenBank/DDBJ whole genome shotgun (WGS) entry which is preliminary data.</text>
</comment>